<keyword evidence="10 17" id="KW-0675">Receptor</keyword>
<comment type="similarity">
    <text evidence="2 12 13">Belongs to the TonB-dependent receptor family.</text>
</comment>
<evidence type="ECO:0000256" key="1">
    <source>
        <dbReference type="ARBA" id="ARBA00004571"/>
    </source>
</evidence>
<dbReference type="RefSeq" id="WP_095538879.1">
    <property type="nucleotide sequence ID" value="NZ_NSJB01000001.1"/>
</dbReference>
<comment type="caution">
    <text evidence="17">The sequence shown here is derived from an EMBL/GenBank/DDBJ whole genome shotgun (WGS) entry which is preliminary data.</text>
</comment>
<keyword evidence="3 12" id="KW-0813">Transport</keyword>
<feature type="domain" description="TonB-dependent receptor-like beta-barrel" evidence="15">
    <location>
        <begin position="235"/>
        <end position="695"/>
    </location>
</feature>
<keyword evidence="7" id="KW-0406">Ion transport</keyword>
<feature type="signal peptide" evidence="14">
    <location>
        <begin position="1"/>
        <end position="39"/>
    </location>
</feature>
<evidence type="ECO:0000256" key="7">
    <source>
        <dbReference type="ARBA" id="ARBA00023065"/>
    </source>
</evidence>
<dbReference type="PROSITE" id="PS51257">
    <property type="entry name" value="PROKAR_LIPOPROTEIN"/>
    <property type="match status" value="1"/>
</dbReference>
<dbReference type="InterPro" id="IPR036942">
    <property type="entry name" value="Beta-barrel_TonB_sf"/>
</dbReference>
<evidence type="ECO:0000256" key="10">
    <source>
        <dbReference type="ARBA" id="ARBA00023170"/>
    </source>
</evidence>
<dbReference type="SUPFAM" id="SSF56935">
    <property type="entry name" value="Porins"/>
    <property type="match status" value="1"/>
</dbReference>
<keyword evidence="11 12" id="KW-0998">Cell outer membrane</keyword>
<evidence type="ECO:0000256" key="8">
    <source>
        <dbReference type="ARBA" id="ARBA00023077"/>
    </source>
</evidence>
<dbReference type="GO" id="GO:0015889">
    <property type="term" value="P:cobalamin transport"/>
    <property type="evidence" value="ECO:0007669"/>
    <property type="project" value="TreeGrafter"/>
</dbReference>
<dbReference type="Gene3D" id="2.40.170.20">
    <property type="entry name" value="TonB-dependent receptor, beta-barrel domain"/>
    <property type="match status" value="1"/>
</dbReference>
<evidence type="ECO:0000256" key="13">
    <source>
        <dbReference type="RuleBase" id="RU003357"/>
    </source>
</evidence>
<dbReference type="InterPro" id="IPR000531">
    <property type="entry name" value="Beta-barrel_TonB"/>
</dbReference>
<dbReference type="InterPro" id="IPR039426">
    <property type="entry name" value="TonB-dep_rcpt-like"/>
</dbReference>
<evidence type="ECO:0000259" key="15">
    <source>
        <dbReference type="Pfam" id="PF00593"/>
    </source>
</evidence>
<keyword evidence="5 12" id="KW-0812">Transmembrane</keyword>
<dbReference type="GO" id="GO:0009279">
    <property type="term" value="C:cell outer membrane"/>
    <property type="evidence" value="ECO:0007669"/>
    <property type="project" value="UniProtKB-SubCell"/>
</dbReference>
<dbReference type="PANTHER" id="PTHR30069">
    <property type="entry name" value="TONB-DEPENDENT OUTER MEMBRANE RECEPTOR"/>
    <property type="match status" value="1"/>
</dbReference>
<sequence>MTRFLTSGLGCAAPGHSRPAGCLASVALACASLCAPALAQQPAAVDAVATLDEVFVTATARPEERSRIAGTTQVIGREAIEHSSARSVTDLLAEHAVGFFSEWTAAQTSMNLRGAATDGQGRDFRSQVLVLVNGRRAGTANLSKLSPAEVERIEIVRGPSSVLYGSQNMGGIVNVIMKSGQGQPPASVQLRGGSWGQYHAQAQTSGASGNMDWFVGVSAGGREDYDSGLGHRMENTAWRRRGASAAWGWQLNEQHRLDVNLRTDGIFDAGFRGSGANTLSRDNRSNRSLDLVYDGASADQRLGWTAHLYRLKDMDEFNWASPVIRSGSNPAPGTARDYNRRNLDATGARLHARAALTPSNDLLLGYDTERSKLRSQRERLPVPGGPARQVPPIDYNQTEQVHALYFEDAQRLLDDRLTLRGGLRKTWGRTHFDDTPHLAAQRAAARSYDALTWSLGATYRLSEQTSLRALAATGFRAPTATELAADFTALGGGRSFGNPNLKPERARQLEVGATWQGAAWRLDGALFQNTISDRIITISRGPGTNTSDYGNNRANIVARGLEVSAHLRLDQALGWGAGAPALSLFGHGYYHFTMQDKGAAAALASQRVQRMYRHALSAGLRYGQGREGRPGAWNVQLAGILRGPMWYDTEESLLIPQAEPRRAFLHRKGSFTVWNLRGQYQLSQSLRLFAAVNNLLDKNQHPIFISTDRGAACISDRRFQNGGCGTSMPGREFQLGLEARF</sequence>
<feature type="domain" description="TonB-dependent receptor plug" evidence="16">
    <location>
        <begin position="67"/>
        <end position="172"/>
    </location>
</feature>
<evidence type="ECO:0000313" key="18">
    <source>
        <dbReference type="Proteomes" id="UP000218054"/>
    </source>
</evidence>
<proteinExistence type="inferred from homology"/>
<dbReference type="Gene3D" id="2.170.130.10">
    <property type="entry name" value="TonB-dependent receptor, plug domain"/>
    <property type="match status" value="1"/>
</dbReference>
<evidence type="ECO:0000256" key="6">
    <source>
        <dbReference type="ARBA" id="ARBA00022729"/>
    </source>
</evidence>
<comment type="subcellular location">
    <subcellularLocation>
        <location evidence="1 12">Cell outer membrane</location>
        <topology evidence="1 12">Multi-pass membrane protein</topology>
    </subcellularLocation>
</comment>
<dbReference type="PROSITE" id="PS52016">
    <property type="entry name" value="TONB_DEPENDENT_REC_3"/>
    <property type="match status" value="1"/>
</dbReference>
<keyword evidence="9 12" id="KW-0472">Membrane</keyword>
<organism evidence="17 18">
    <name type="scientific">Vandammella animalimorsus</name>
    <dbReference type="NCBI Taxonomy" id="2029117"/>
    <lineage>
        <taxon>Bacteria</taxon>
        <taxon>Pseudomonadati</taxon>
        <taxon>Pseudomonadota</taxon>
        <taxon>Betaproteobacteria</taxon>
        <taxon>Burkholderiales</taxon>
        <taxon>Comamonadaceae</taxon>
        <taxon>Vandammella</taxon>
    </lineage>
</organism>
<evidence type="ECO:0000256" key="3">
    <source>
        <dbReference type="ARBA" id="ARBA00022448"/>
    </source>
</evidence>
<dbReference type="Pfam" id="PF00593">
    <property type="entry name" value="TonB_dep_Rec_b-barrel"/>
    <property type="match status" value="1"/>
</dbReference>
<dbReference type="Proteomes" id="UP000218054">
    <property type="component" value="Unassembled WGS sequence"/>
</dbReference>
<evidence type="ECO:0000256" key="14">
    <source>
        <dbReference type="SAM" id="SignalP"/>
    </source>
</evidence>
<dbReference type="InterPro" id="IPR037066">
    <property type="entry name" value="Plug_dom_sf"/>
</dbReference>
<evidence type="ECO:0000256" key="12">
    <source>
        <dbReference type="PROSITE-ProRule" id="PRU01360"/>
    </source>
</evidence>
<accession>A0A2A2ALJ3</accession>
<evidence type="ECO:0000256" key="11">
    <source>
        <dbReference type="ARBA" id="ARBA00023237"/>
    </source>
</evidence>
<protein>
    <submittedName>
        <fullName evidence="17">TonB-dependent receptor</fullName>
    </submittedName>
</protein>
<dbReference type="CDD" id="cd01347">
    <property type="entry name" value="ligand_gated_channel"/>
    <property type="match status" value="1"/>
</dbReference>
<dbReference type="Pfam" id="PF07715">
    <property type="entry name" value="Plug"/>
    <property type="match status" value="1"/>
</dbReference>
<reference evidence="17 18" key="1">
    <citation type="submission" date="2017-08" db="EMBL/GenBank/DDBJ databases">
        <title>WGS of Clinical strains of the CDC Group NO-1 linked to zoonotic infections in humans.</title>
        <authorList>
            <person name="Bernier A.-M."/>
            <person name="Bernard K."/>
        </authorList>
    </citation>
    <scope>NUCLEOTIDE SEQUENCE [LARGE SCALE GENOMIC DNA]</scope>
    <source>
        <strain evidence="17 18">NML00-0135</strain>
    </source>
</reference>
<keyword evidence="18" id="KW-1185">Reference proteome</keyword>
<dbReference type="PANTHER" id="PTHR30069:SF53">
    <property type="entry name" value="COLICIN I RECEPTOR-RELATED"/>
    <property type="match status" value="1"/>
</dbReference>
<feature type="chain" id="PRO_5013262729" evidence="14">
    <location>
        <begin position="40"/>
        <end position="741"/>
    </location>
</feature>
<gene>
    <name evidence="17" type="ORF">CK625_03810</name>
</gene>
<evidence type="ECO:0000256" key="5">
    <source>
        <dbReference type="ARBA" id="ARBA00022692"/>
    </source>
</evidence>
<dbReference type="EMBL" id="NSJB01000001">
    <property type="protein sequence ID" value="PAT38598.1"/>
    <property type="molecule type" value="Genomic_DNA"/>
</dbReference>
<evidence type="ECO:0000313" key="17">
    <source>
        <dbReference type="EMBL" id="PAT38598.1"/>
    </source>
</evidence>
<keyword evidence="4 12" id="KW-1134">Transmembrane beta strand</keyword>
<dbReference type="AlphaFoldDB" id="A0A2A2ALJ3"/>
<dbReference type="GO" id="GO:0006811">
    <property type="term" value="P:monoatomic ion transport"/>
    <property type="evidence" value="ECO:0007669"/>
    <property type="project" value="UniProtKB-KW"/>
</dbReference>
<evidence type="ECO:0000256" key="9">
    <source>
        <dbReference type="ARBA" id="ARBA00023136"/>
    </source>
</evidence>
<evidence type="ECO:0000259" key="16">
    <source>
        <dbReference type="Pfam" id="PF07715"/>
    </source>
</evidence>
<name>A0A2A2ALJ3_9BURK</name>
<evidence type="ECO:0000256" key="2">
    <source>
        <dbReference type="ARBA" id="ARBA00009810"/>
    </source>
</evidence>
<keyword evidence="8 13" id="KW-0798">TonB box</keyword>
<dbReference type="InterPro" id="IPR012910">
    <property type="entry name" value="Plug_dom"/>
</dbReference>
<keyword evidence="6 14" id="KW-0732">Signal</keyword>
<evidence type="ECO:0000256" key="4">
    <source>
        <dbReference type="ARBA" id="ARBA00022452"/>
    </source>
</evidence>